<reference evidence="2" key="1">
    <citation type="submission" date="2022-11" db="UniProtKB">
        <authorList>
            <consortium name="WormBaseParasite"/>
        </authorList>
    </citation>
    <scope>IDENTIFICATION</scope>
</reference>
<organism evidence="1 2">
    <name type="scientific">Globodera rostochiensis</name>
    <name type="common">Golden nematode worm</name>
    <name type="synonym">Heterodera rostochiensis</name>
    <dbReference type="NCBI Taxonomy" id="31243"/>
    <lineage>
        <taxon>Eukaryota</taxon>
        <taxon>Metazoa</taxon>
        <taxon>Ecdysozoa</taxon>
        <taxon>Nematoda</taxon>
        <taxon>Chromadorea</taxon>
        <taxon>Rhabditida</taxon>
        <taxon>Tylenchina</taxon>
        <taxon>Tylenchomorpha</taxon>
        <taxon>Tylenchoidea</taxon>
        <taxon>Heteroderidae</taxon>
        <taxon>Heteroderinae</taxon>
        <taxon>Globodera</taxon>
    </lineage>
</organism>
<dbReference type="Proteomes" id="UP000887572">
    <property type="component" value="Unplaced"/>
</dbReference>
<sequence length="202" mass="23454">MKFRYLEKSDKKQRELVLDLMGNKHKIRPTLPLYRIVAYDLETTLVNGEHQPNLVYGAVTCSVCAGEEKECEICGEDDAKKKETAPGWVMDKISIDLYCKALSDPIILPGRPLHNLTPEDVLHEFTKLQQSYRKLNLLCEQMSIIVATYSYPTVPRRPLDQICADDLLDELMKLPRPFDDRHMRFRRGVAKVRRVDEFIFVE</sequence>
<accession>A0A914HQB1</accession>
<dbReference type="WBParaSite" id="Gr19_v10_g3466.t1">
    <property type="protein sequence ID" value="Gr19_v10_g3466.t1"/>
    <property type="gene ID" value="Gr19_v10_g3466"/>
</dbReference>
<name>A0A914HQB1_GLORO</name>
<keyword evidence="1" id="KW-1185">Reference proteome</keyword>
<evidence type="ECO:0000313" key="1">
    <source>
        <dbReference type="Proteomes" id="UP000887572"/>
    </source>
</evidence>
<protein>
    <submittedName>
        <fullName evidence="2">Exonuclease domain-containing protein</fullName>
    </submittedName>
</protein>
<dbReference type="AlphaFoldDB" id="A0A914HQB1"/>
<proteinExistence type="predicted"/>
<evidence type="ECO:0000313" key="2">
    <source>
        <dbReference type="WBParaSite" id="Gr19_v10_g3466.t1"/>
    </source>
</evidence>